<keyword evidence="3" id="KW-1185">Reference proteome</keyword>
<sequence length="227" mass="24375">MSGITLSRTFTFDGPPESSAPLRAVLVWTTSGCHQGLQSTEGGVKQREASPQRKLRRPSEVVRELRESCSERVFTLVTMQAILKTAPNKPHFGGHSAHFPSSHSDAYGKFTSSKITAGEFPRNDEDYGGLSPGTLISRAVMIEPDESGVEKVHSGGPRRITVPAGRSLAFLTPRQPCGWPPSHGSPRTLGVHYLSHGAKPSFPHLLPAAVKCVQPLLGFTDTAGEAL</sequence>
<comment type="caution">
    <text evidence="2">The sequence shown here is derived from an EMBL/GenBank/DDBJ whole genome shotgun (WGS) entry which is preliminary data.</text>
</comment>
<proteinExistence type="predicted"/>
<dbReference type="EMBL" id="RHFK02000017">
    <property type="protein sequence ID" value="TWW62002.1"/>
    <property type="molecule type" value="Genomic_DNA"/>
</dbReference>
<feature type="compositionally biased region" description="Basic and acidic residues" evidence="1">
    <location>
        <begin position="44"/>
        <end position="59"/>
    </location>
</feature>
<evidence type="ECO:0000313" key="2">
    <source>
        <dbReference type="EMBL" id="TWW62002.1"/>
    </source>
</evidence>
<dbReference type="Proteomes" id="UP000324091">
    <property type="component" value="Chromosome 4"/>
</dbReference>
<gene>
    <name evidence="2" type="ORF">D4764_04G0006490</name>
</gene>
<dbReference type="AlphaFoldDB" id="A0A5C6N3B7"/>
<organism evidence="2 3">
    <name type="scientific">Takifugu flavidus</name>
    <name type="common">sansaifugu</name>
    <dbReference type="NCBI Taxonomy" id="433684"/>
    <lineage>
        <taxon>Eukaryota</taxon>
        <taxon>Metazoa</taxon>
        <taxon>Chordata</taxon>
        <taxon>Craniata</taxon>
        <taxon>Vertebrata</taxon>
        <taxon>Euteleostomi</taxon>
        <taxon>Actinopterygii</taxon>
        <taxon>Neopterygii</taxon>
        <taxon>Teleostei</taxon>
        <taxon>Neoteleostei</taxon>
        <taxon>Acanthomorphata</taxon>
        <taxon>Eupercaria</taxon>
        <taxon>Tetraodontiformes</taxon>
        <taxon>Tetradontoidea</taxon>
        <taxon>Tetraodontidae</taxon>
        <taxon>Takifugu</taxon>
    </lineage>
</organism>
<name>A0A5C6N3B7_9TELE</name>
<evidence type="ECO:0000313" key="3">
    <source>
        <dbReference type="Proteomes" id="UP000324091"/>
    </source>
</evidence>
<reference evidence="2 3" key="1">
    <citation type="submission" date="2019-04" db="EMBL/GenBank/DDBJ databases">
        <title>Chromosome genome assembly for Takifugu flavidus.</title>
        <authorList>
            <person name="Xiao S."/>
        </authorList>
    </citation>
    <scope>NUCLEOTIDE SEQUENCE [LARGE SCALE GENOMIC DNA]</scope>
    <source>
        <strain evidence="2">HTHZ2018</strain>
        <tissue evidence="2">Muscle</tissue>
    </source>
</reference>
<evidence type="ECO:0000256" key="1">
    <source>
        <dbReference type="SAM" id="MobiDB-lite"/>
    </source>
</evidence>
<protein>
    <submittedName>
        <fullName evidence="2">Uncharacterized protein</fullName>
    </submittedName>
</protein>
<accession>A0A5C6N3B7</accession>
<feature type="region of interest" description="Disordered" evidence="1">
    <location>
        <begin position="35"/>
        <end position="59"/>
    </location>
</feature>